<dbReference type="InterPro" id="IPR005011">
    <property type="entry name" value="SNU66/SART1"/>
</dbReference>
<dbReference type="Proteomes" id="UP000237000">
    <property type="component" value="Unassembled WGS sequence"/>
</dbReference>
<keyword evidence="5" id="KW-1185">Reference proteome</keyword>
<proteinExistence type="inferred from homology"/>
<comment type="caution">
    <text evidence="4">The sequence shown here is derived from an EMBL/GenBank/DDBJ whole genome shotgun (WGS) entry which is preliminary data.</text>
</comment>
<dbReference type="OrthoDB" id="1166621at2759"/>
<dbReference type="GO" id="GO:0000481">
    <property type="term" value="P:maturation of 5S rRNA"/>
    <property type="evidence" value="ECO:0007669"/>
    <property type="project" value="TreeGrafter"/>
</dbReference>
<dbReference type="AlphaFoldDB" id="A0A2P5ERW9"/>
<dbReference type="InParanoid" id="A0A2P5ERW9"/>
<dbReference type="STRING" id="63057.A0A2P5ERW9"/>
<evidence type="ECO:0000256" key="3">
    <source>
        <dbReference type="ARBA" id="ARBA00023242"/>
    </source>
</evidence>
<dbReference type="PANTHER" id="PTHR14152:SF5">
    <property type="entry name" value="U4_U6.U5 TRI-SNRNP-ASSOCIATED PROTEIN 1"/>
    <property type="match status" value="1"/>
</dbReference>
<keyword evidence="3" id="KW-0539">Nucleus</keyword>
<protein>
    <submittedName>
        <fullName evidence="4">SNU66/SART1 family</fullName>
    </submittedName>
</protein>
<evidence type="ECO:0000313" key="5">
    <source>
        <dbReference type="Proteomes" id="UP000237000"/>
    </source>
</evidence>
<dbReference type="EMBL" id="JXTC01000107">
    <property type="protein sequence ID" value="PON88283.1"/>
    <property type="molecule type" value="Genomic_DNA"/>
</dbReference>
<gene>
    <name evidence="4" type="ORF">TorRG33x02_158700</name>
</gene>
<accession>A0A2P5ERW9</accession>
<organism evidence="4 5">
    <name type="scientific">Trema orientale</name>
    <name type="common">Charcoal tree</name>
    <name type="synonym">Celtis orientalis</name>
    <dbReference type="NCBI Taxonomy" id="63057"/>
    <lineage>
        <taxon>Eukaryota</taxon>
        <taxon>Viridiplantae</taxon>
        <taxon>Streptophyta</taxon>
        <taxon>Embryophyta</taxon>
        <taxon>Tracheophyta</taxon>
        <taxon>Spermatophyta</taxon>
        <taxon>Magnoliopsida</taxon>
        <taxon>eudicotyledons</taxon>
        <taxon>Gunneridae</taxon>
        <taxon>Pentapetalae</taxon>
        <taxon>rosids</taxon>
        <taxon>fabids</taxon>
        <taxon>Rosales</taxon>
        <taxon>Cannabaceae</taxon>
        <taxon>Trema</taxon>
    </lineage>
</organism>
<dbReference type="Pfam" id="PF03343">
    <property type="entry name" value="SART-1"/>
    <property type="match status" value="1"/>
</dbReference>
<evidence type="ECO:0000313" key="4">
    <source>
        <dbReference type="EMBL" id="PON88283.1"/>
    </source>
</evidence>
<dbReference type="GO" id="GO:0045292">
    <property type="term" value="P:mRNA cis splicing, via spliceosome"/>
    <property type="evidence" value="ECO:0007669"/>
    <property type="project" value="TreeGrafter"/>
</dbReference>
<name>A0A2P5ERW9_TREOI</name>
<evidence type="ECO:0000256" key="2">
    <source>
        <dbReference type="ARBA" id="ARBA00006076"/>
    </source>
</evidence>
<evidence type="ECO:0000256" key="1">
    <source>
        <dbReference type="ARBA" id="ARBA00004123"/>
    </source>
</evidence>
<comment type="subcellular location">
    <subcellularLocation>
        <location evidence="1">Nucleus</location>
    </subcellularLocation>
</comment>
<dbReference type="PANTHER" id="PTHR14152">
    <property type="entry name" value="SQUAMOUS CELL CARCINOMA ANTIGEN RECOGNISED BY CYTOTOXIC T LYMPHOCYTES"/>
    <property type="match status" value="1"/>
</dbReference>
<dbReference type="GO" id="GO:0046540">
    <property type="term" value="C:U4/U6 x U5 tri-snRNP complex"/>
    <property type="evidence" value="ECO:0007669"/>
    <property type="project" value="TreeGrafter"/>
</dbReference>
<sequence length="97" mass="11810">MITRNRPSSRWSPHRLWPFPRRLTTKPKSNTFDRIHIERKYEFGRTLTPNEAFKRFCHEFHGIRPGKKKQEKTEEEVYARIEVEEYAKFRCNVILCG</sequence>
<reference evidence="5" key="1">
    <citation type="submission" date="2016-06" db="EMBL/GenBank/DDBJ databases">
        <title>Parallel loss of symbiosis genes in relatives of nitrogen-fixing non-legume Parasponia.</title>
        <authorList>
            <person name="Van Velzen R."/>
            <person name="Holmer R."/>
            <person name="Bu F."/>
            <person name="Rutten L."/>
            <person name="Van Zeijl A."/>
            <person name="Liu W."/>
            <person name="Santuari L."/>
            <person name="Cao Q."/>
            <person name="Sharma T."/>
            <person name="Shen D."/>
            <person name="Roswanjaya Y."/>
            <person name="Wardhani T."/>
            <person name="Kalhor M.S."/>
            <person name="Jansen J."/>
            <person name="Van den Hoogen J."/>
            <person name="Gungor B."/>
            <person name="Hartog M."/>
            <person name="Hontelez J."/>
            <person name="Verver J."/>
            <person name="Yang W.-C."/>
            <person name="Schijlen E."/>
            <person name="Repin R."/>
            <person name="Schilthuizen M."/>
            <person name="Schranz E."/>
            <person name="Heidstra R."/>
            <person name="Miyata K."/>
            <person name="Fedorova E."/>
            <person name="Kohlen W."/>
            <person name="Bisseling T."/>
            <person name="Smit S."/>
            <person name="Geurts R."/>
        </authorList>
    </citation>
    <scope>NUCLEOTIDE SEQUENCE [LARGE SCALE GENOMIC DNA]</scope>
    <source>
        <strain evidence="5">cv. RG33-2</strain>
    </source>
</reference>
<comment type="similarity">
    <text evidence="2">Belongs to the SNU66/SART1 family.</text>
</comment>